<proteinExistence type="predicted"/>
<keyword evidence="1" id="KW-0812">Transmembrane</keyword>
<protein>
    <submittedName>
        <fullName evidence="3">Uncharacterized protein</fullName>
    </submittedName>
</protein>
<dbReference type="Proteomes" id="UP000185598">
    <property type="component" value="Unassembled WGS sequence"/>
</dbReference>
<keyword evidence="1" id="KW-1133">Transmembrane helix</keyword>
<evidence type="ECO:0000256" key="1">
    <source>
        <dbReference type="SAM" id="Phobius"/>
    </source>
</evidence>
<evidence type="ECO:0000313" key="2">
    <source>
        <dbReference type="EMBL" id="MBB4006050.1"/>
    </source>
</evidence>
<dbReference type="EMBL" id="JACIED010000001">
    <property type="protein sequence ID" value="MBB4006050.1"/>
    <property type="molecule type" value="Genomic_DNA"/>
</dbReference>
<dbReference type="RefSeq" id="WP_075614856.1">
    <property type="nucleotide sequence ID" value="NZ_JACIED010000001.1"/>
</dbReference>
<evidence type="ECO:0000313" key="4">
    <source>
        <dbReference type="Proteomes" id="UP000185598"/>
    </source>
</evidence>
<name>A0A1Q9A369_9HYPH</name>
<keyword evidence="1" id="KW-0472">Membrane</keyword>
<gene>
    <name evidence="3" type="ORF">BJF91_18335</name>
    <name evidence="2" type="ORF">GGQ71_000286</name>
</gene>
<dbReference type="OrthoDB" id="8478544at2"/>
<comment type="caution">
    <text evidence="3">The sequence shown here is derived from an EMBL/GenBank/DDBJ whole genome shotgun (WGS) entry which is preliminary data.</text>
</comment>
<evidence type="ECO:0000313" key="5">
    <source>
        <dbReference type="Proteomes" id="UP000544107"/>
    </source>
</evidence>
<feature type="transmembrane region" description="Helical" evidence="1">
    <location>
        <begin position="7"/>
        <end position="25"/>
    </location>
</feature>
<reference evidence="3 4" key="1">
    <citation type="submission" date="2016-09" db="EMBL/GenBank/DDBJ databases">
        <title>Rhizobium oryziradicis sp. nov., isolated from the root of rice.</title>
        <authorList>
            <person name="Zhao J."/>
            <person name="Zhang X."/>
        </authorList>
    </citation>
    <scope>NUCLEOTIDE SEQUENCE [LARGE SCALE GENOMIC DNA]</scope>
    <source>
        <strain evidence="3 4">14971</strain>
    </source>
</reference>
<sequence>MKRLLRVILVMIIAAIVLFGSRWYSYVTNTESPYQEVGIDINSRLPDPFNKWGCAKLQANFGTMLPPAGCQSPEDPKKWRS</sequence>
<dbReference type="EMBL" id="MKIN01000022">
    <property type="protein sequence ID" value="OLP49065.1"/>
    <property type="molecule type" value="Genomic_DNA"/>
</dbReference>
<dbReference type="AlphaFoldDB" id="A0A1Q9A369"/>
<dbReference type="STRING" id="887144.BJF91_18335"/>
<dbReference type="Proteomes" id="UP000544107">
    <property type="component" value="Unassembled WGS sequence"/>
</dbReference>
<keyword evidence="4" id="KW-1185">Reference proteome</keyword>
<organism evidence="3 4">
    <name type="scientific">Allorhizobium taibaishanense</name>
    <dbReference type="NCBI Taxonomy" id="887144"/>
    <lineage>
        <taxon>Bacteria</taxon>
        <taxon>Pseudomonadati</taxon>
        <taxon>Pseudomonadota</taxon>
        <taxon>Alphaproteobacteria</taxon>
        <taxon>Hyphomicrobiales</taxon>
        <taxon>Rhizobiaceae</taxon>
        <taxon>Rhizobium/Agrobacterium group</taxon>
        <taxon>Allorhizobium</taxon>
    </lineage>
</organism>
<accession>A0A1Q9A369</accession>
<evidence type="ECO:0000313" key="3">
    <source>
        <dbReference type="EMBL" id="OLP49065.1"/>
    </source>
</evidence>
<reference evidence="2 5" key="2">
    <citation type="submission" date="2020-08" db="EMBL/GenBank/DDBJ databases">
        <title>Genomic Encyclopedia of Type Strains, Phase IV (KMG-IV): sequencing the most valuable type-strain genomes for metagenomic binning, comparative biology and taxonomic classification.</title>
        <authorList>
            <person name="Goeker M."/>
        </authorList>
    </citation>
    <scope>NUCLEOTIDE SEQUENCE [LARGE SCALE GENOMIC DNA]</scope>
    <source>
        <strain evidence="2 5">DSM 100021</strain>
    </source>
</reference>